<dbReference type="EMBL" id="GEDC01028297">
    <property type="protein sequence ID" value="JAS09001.1"/>
    <property type="molecule type" value="Transcribed_RNA"/>
</dbReference>
<sequence length="108" mass="11990">MVIFSQLNGLFTYIINLKGGAGGKGVWGKLGSELVEEDVDMNDPNYDSDSLDHGDVELKTIIPEASDDELKVSLNFSFKKECLVLIRCHVEIWTFACSSSFLYSSFIS</sequence>
<reference evidence="1" key="1">
    <citation type="submission" date="2015-12" db="EMBL/GenBank/DDBJ databases">
        <title>De novo transcriptome assembly of four potential Pierce s Disease insect vectors from Arizona vineyards.</title>
        <authorList>
            <person name="Tassone E.E."/>
        </authorList>
    </citation>
    <scope>NUCLEOTIDE SEQUENCE</scope>
</reference>
<organism evidence="1">
    <name type="scientific">Clastoptera arizonana</name>
    <name type="common">Arizona spittle bug</name>
    <dbReference type="NCBI Taxonomy" id="38151"/>
    <lineage>
        <taxon>Eukaryota</taxon>
        <taxon>Metazoa</taxon>
        <taxon>Ecdysozoa</taxon>
        <taxon>Arthropoda</taxon>
        <taxon>Hexapoda</taxon>
        <taxon>Insecta</taxon>
        <taxon>Pterygota</taxon>
        <taxon>Neoptera</taxon>
        <taxon>Paraneoptera</taxon>
        <taxon>Hemiptera</taxon>
        <taxon>Auchenorrhyncha</taxon>
        <taxon>Cercopoidea</taxon>
        <taxon>Clastopteridae</taxon>
        <taxon>Clastoptera</taxon>
    </lineage>
</organism>
<evidence type="ECO:0000313" key="1">
    <source>
        <dbReference type="EMBL" id="JAS09001.1"/>
    </source>
</evidence>
<accession>A0A1B6C676</accession>
<dbReference type="AlphaFoldDB" id="A0A1B6C676"/>
<protein>
    <submittedName>
        <fullName evidence="1">Uncharacterized protein</fullName>
    </submittedName>
</protein>
<name>A0A1B6C676_9HEMI</name>
<gene>
    <name evidence="1" type="ORF">g.18253</name>
</gene>
<proteinExistence type="predicted"/>